<comment type="caution">
    <text evidence="10">The sequence shown here is derived from an EMBL/GenBank/DDBJ whole genome shotgun (WGS) entry which is preliminary data.</text>
</comment>
<dbReference type="PANTHER" id="PTHR43091">
    <property type="entry name" value="3-OXOACYL-[ACYL-CARRIER-PROTEIN] SYNTHASE"/>
    <property type="match status" value="1"/>
</dbReference>
<dbReference type="STRING" id="763034.HMPREF9446_02280"/>
<comment type="pathway">
    <text evidence="1">Lipid metabolism.</text>
</comment>
<keyword evidence="5" id="KW-0276">Fatty acid metabolism</keyword>
<evidence type="ECO:0000259" key="9">
    <source>
        <dbReference type="Pfam" id="PF08545"/>
    </source>
</evidence>
<evidence type="ECO:0000256" key="7">
    <source>
        <dbReference type="ARBA" id="ARBA00023160"/>
    </source>
</evidence>
<evidence type="ECO:0000256" key="6">
    <source>
        <dbReference type="ARBA" id="ARBA00023098"/>
    </source>
</evidence>
<dbReference type="GO" id="GO:0006633">
    <property type="term" value="P:fatty acid biosynthetic process"/>
    <property type="evidence" value="ECO:0007669"/>
    <property type="project" value="UniProtKB-KW"/>
</dbReference>
<dbReference type="PANTHER" id="PTHR43091:SF1">
    <property type="entry name" value="BETA-KETOACYL-[ACYL-CARRIER-PROTEIN] SYNTHASE III, CHLOROPLASTIC"/>
    <property type="match status" value="1"/>
</dbReference>
<organism evidence="10 11">
    <name type="scientific">Bacteroides fluxus YIT 12057</name>
    <dbReference type="NCBI Taxonomy" id="763034"/>
    <lineage>
        <taxon>Bacteria</taxon>
        <taxon>Pseudomonadati</taxon>
        <taxon>Bacteroidota</taxon>
        <taxon>Bacteroidia</taxon>
        <taxon>Bacteroidales</taxon>
        <taxon>Bacteroidaceae</taxon>
        <taxon>Bacteroides</taxon>
    </lineage>
</organism>
<dbReference type="SUPFAM" id="SSF53901">
    <property type="entry name" value="Thiolase-like"/>
    <property type="match status" value="1"/>
</dbReference>
<evidence type="ECO:0000313" key="11">
    <source>
        <dbReference type="Proteomes" id="UP000003416"/>
    </source>
</evidence>
<dbReference type="InterPro" id="IPR013751">
    <property type="entry name" value="ACP_syn_III_N"/>
</dbReference>
<keyword evidence="3" id="KW-0444">Lipid biosynthesis</keyword>
<feature type="domain" description="Beta-ketoacyl-[acyl-carrier-protein] synthase III C-terminal" evidence="8">
    <location>
        <begin position="245"/>
        <end position="331"/>
    </location>
</feature>
<dbReference type="CDD" id="cd00830">
    <property type="entry name" value="KAS_III"/>
    <property type="match status" value="1"/>
</dbReference>
<evidence type="ECO:0000313" key="10">
    <source>
        <dbReference type="EMBL" id="EGF56352.1"/>
    </source>
</evidence>
<proteinExistence type="inferred from homology"/>
<dbReference type="InterPro" id="IPR016039">
    <property type="entry name" value="Thiolase-like"/>
</dbReference>
<keyword evidence="4" id="KW-0808">Transferase</keyword>
<name>F3PU59_9BACE</name>
<gene>
    <name evidence="10" type="ORF">HMPREF9446_02280</name>
</gene>
<dbReference type="Proteomes" id="UP000003416">
    <property type="component" value="Unassembled WGS sequence"/>
</dbReference>
<feature type="domain" description="Beta-ketoacyl-[acyl-carrier-protein] synthase III N-terminal" evidence="9">
    <location>
        <begin position="109"/>
        <end position="186"/>
    </location>
</feature>
<protein>
    <submittedName>
        <fullName evidence="10">Beta-ketoacyl-acyl-carrier-protein synthase III</fullName>
    </submittedName>
</protein>
<dbReference type="AlphaFoldDB" id="F3PU59"/>
<evidence type="ECO:0000259" key="8">
    <source>
        <dbReference type="Pfam" id="PF08541"/>
    </source>
</evidence>
<evidence type="ECO:0000256" key="2">
    <source>
        <dbReference type="ARBA" id="ARBA00008642"/>
    </source>
</evidence>
<evidence type="ECO:0000256" key="1">
    <source>
        <dbReference type="ARBA" id="ARBA00005189"/>
    </source>
</evidence>
<sequence length="333" mass="36827">MMKAYIKAVDYYLPDRILTNEEIARLFPQWSAEKVASKVGILEMHIAADNETATDMAFKAAQKLFSNNSHLRESLDFILLCSQSVDYKLPSSSCILQHRLGLKNTCGALDFNLGCSGYEYGLAMAKGLIVSGVATNVLLLTAETYTKYIHPEDKGNLTIFGDAATATIVSTDGFGEIGEFELGTDGSGAEYLMVKTGGSRIVNRTGNVALDSNGNNKWDDNLYMDGGTIFNFTSDVVPTMVERLLEKEKISQDDIDLWIFHQANKYMINYLRKLMEIEKDKFFIYMEKVGNTVSSTIPIAITEALKQERLHGNVLLAGFGVGLSWGATVIRCK</sequence>
<reference evidence="10 11" key="1">
    <citation type="submission" date="2011-02" db="EMBL/GenBank/DDBJ databases">
        <authorList>
            <person name="Weinstock G."/>
            <person name="Sodergren E."/>
            <person name="Clifton S."/>
            <person name="Fulton L."/>
            <person name="Fulton B."/>
            <person name="Courtney L."/>
            <person name="Fronick C."/>
            <person name="Harrison M."/>
            <person name="Strong C."/>
            <person name="Farmer C."/>
            <person name="Delahaunty K."/>
            <person name="Markovic C."/>
            <person name="Hall O."/>
            <person name="Minx P."/>
            <person name="Tomlinson C."/>
            <person name="Mitreva M."/>
            <person name="Hou S."/>
            <person name="Chen J."/>
            <person name="Wollam A."/>
            <person name="Pepin K.H."/>
            <person name="Johnson M."/>
            <person name="Bhonagiri V."/>
            <person name="Zhang X."/>
            <person name="Suruliraj S."/>
            <person name="Warren W."/>
            <person name="Chinwalla A."/>
            <person name="Mardis E.R."/>
            <person name="Wilson R.K."/>
        </authorList>
    </citation>
    <scope>NUCLEOTIDE SEQUENCE [LARGE SCALE GENOMIC DNA]</scope>
    <source>
        <strain evidence="10 11">YIT 12057</strain>
    </source>
</reference>
<dbReference type="eggNOG" id="COG0332">
    <property type="taxonomic scope" value="Bacteria"/>
</dbReference>
<dbReference type="InterPro" id="IPR013747">
    <property type="entry name" value="ACP_syn_III_C"/>
</dbReference>
<evidence type="ECO:0000256" key="3">
    <source>
        <dbReference type="ARBA" id="ARBA00022516"/>
    </source>
</evidence>
<dbReference type="EMBL" id="AFBN01000041">
    <property type="protein sequence ID" value="EGF56352.1"/>
    <property type="molecule type" value="Genomic_DNA"/>
</dbReference>
<dbReference type="Gene3D" id="3.40.47.10">
    <property type="match status" value="1"/>
</dbReference>
<keyword evidence="11" id="KW-1185">Reference proteome</keyword>
<dbReference type="GO" id="GO:0004315">
    <property type="term" value="F:3-oxoacyl-[acyl-carrier-protein] synthase activity"/>
    <property type="evidence" value="ECO:0007669"/>
    <property type="project" value="InterPro"/>
</dbReference>
<keyword evidence="7" id="KW-0275">Fatty acid biosynthesis</keyword>
<dbReference type="NCBIfam" id="NF006829">
    <property type="entry name" value="PRK09352.1"/>
    <property type="match status" value="1"/>
</dbReference>
<evidence type="ECO:0000256" key="5">
    <source>
        <dbReference type="ARBA" id="ARBA00022832"/>
    </source>
</evidence>
<comment type="similarity">
    <text evidence="2">Belongs to the thiolase-like superfamily. FabH family.</text>
</comment>
<keyword evidence="6" id="KW-0443">Lipid metabolism</keyword>
<dbReference type="Pfam" id="PF08541">
    <property type="entry name" value="ACP_syn_III_C"/>
    <property type="match status" value="1"/>
</dbReference>
<accession>F3PU59</accession>
<evidence type="ECO:0000256" key="4">
    <source>
        <dbReference type="ARBA" id="ARBA00022679"/>
    </source>
</evidence>
<dbReference type="HOGENOM" id="CLU_039592_1_0_10"/>
<dbReference type="Pfam" id="PF08545">
    <property type="entry name" value="ACP_syn_III"/>
    <property type="match status" value="1"/>
</dbReference>